<evidence type="ECO:0000313" key="8">
    <source>
        <dbReference type="EMBL" id="KXZ58130.1"/>
    </source>
</evidence>
<dbReference type="PANTHER" id="PTHR12131">
    <property type="entry name" value="ATP-DEPENDENT RNA AND DNA HELICASE"/>
    <property type="match status" value="1"/>
</dbReference>
<evidence type="ECO:0000256" key="5">
    <source>
        <dbReference type="SAM" id="MobiDB-lite"/>
    </source>
</evidence>
<evidence type="ECO:0000256" key="3">
    <source>
        <dbReference type="ARBA" id="ARBA00022806"/>
    </source>
</evidence>
<name>A0A150H902_9MICO</name>
<dbReference type="AlphaFoldDB" id="A0A150H902"/>
<keyword evidence="4" id="KW-0067">ATP-binding</keyword>
<dbReference type="InterPro" id="IPR014001">
    <property type="entry name" value="Helicase_ATP-bd"/>
</dbReference>
<dbReference type="Gene3D" id="3.40.50.300">
    <property type="entry name" value="P-loop containing nucleotide triphosphate hydrolases"/>
    <property type="match status" value="2"/>
</dbReference>
<feature type="domain" description="Helicase ATP-binding" evidence="6">
    <location>
        <begin position="45"/>
        <end position="187"/>
    </location>
</feature>
<dbReference type="InterPro" id="IPR001650">
    <property type="entry name" value="Helicase_C-like"/>
</dbReference>
<organism evidence="8 9">
    <name type="scientific">Brevibacterium ravenspurgense</name>
    <dbReference type="NCBI Taxonomy" id="479117"/>
    <lineage>
        <taxon>Bacteria</taxon>
        <taxon>Bacillati</taxon>
        <taxon>Actinomycetota</taxon>
        <taxon>Actinomycetes</taxon>
        <taxon>Micrococcales</taxon>
        <taxon>Brevibacteriaceae</taxon>
        <taxon>Brevibacterium</taxon>
    </lineage>
</organism>
<reference evidence="8 9" key="1">
    <citation type="submission" date="2016-01" db="EMBL/GenBank/DDBJ databases">
        <title>Use of Whole Genome Sequencing to ascertain that Brevibacterium massiliense (Roux, Raoult 2009) is a later heterotypic synonym of Brevibacterium ravenspurgense (Mages 2008).</title>
        <authorList>
            <person name="Bernier A.-M."/>
            <person name="Burdz T."/>
            <person name="Huynh C."/>
            <person name="Pachecho A.L."/>
            <person name="Wiebe D."/>
            <person name="Bonner C."/>
            <person name="Bernard K."/>
        </authorList>
    </citation>
    <scope>NUCLEOTIDE SEQUENCE [LARGE SCALE GENOMIC DNA]</scope>
    <source>
        <strain evidence="8 9">CCUG56047</strain>
    </source>
</reference>
<dbReference type="SMART" id="SM00487">
    <property type="entry name" value="DEXDc"/>
    <property type="match status" value="1"/>
</dbReference>
<accession>A0A150H902</accession>
<dbReference type="Proteomes" id="UP000243589">
    <property type="component" value="Unassembled WGS sequence"/>
</dbReference>
<dbReference type="PANTHER" id="PTHR12131:SF1">
    <property type="entry name" value="ATP-DEPENDENT RNA HELICASE SUPV3L1, MITOCHONDRIAL-RELATED"/>
    <property type="match status" value="1"/>
</dbReference>
<keyword evidence="3 8" id="KW-0347">Helicase</keyword>
<feature type="domain" description="Helicase C-terminal" evidence="7">
    <location>
        <begin position="221"/>
        <end position="410"/>
    </location>
</feature>
<dbReference type="Pfam" id="PF00270">
    <property type="entry name" value="DEAD"/>
    <property type="match status" value="1"/>
</dbReference>
<sequence>MGNRFVSALEQIPEEFASADTVYEAFEDYVSGLGLSLYDAQQEAILAVLAGDNTIVATPTGSGKSMVALAGAYWGVSTGVRVYYTAPIKALVSEKFFDLSERLGADNVGMVTGDSSVNADAPVICATAEILANQALREGPMLDVGIVIMDEFHYFGDPQRGWAWQVPLLTLPQSQFVLMSATLGDTTAIAKGMEELTGRSTSYVTGAQRPVPLEFSYSEEPLQETLHALVRHDQAPVYVVSFSQRQAAELAGSIVSANLATREEREAIADEIRGFGFQKGFGTTLKRLLLHGIGVHHAGMLPKYRRLVEHLAGKGLLKVISGTDTLGIGINVPIRTVLLTALTKFDGSKMRRLTVREFQQIAGRAGRAGFDTVGFVVAQAPEHEIENKKAADKAANSNKKRKPAKKQPPAGFVGWSQDTFENLRDSEVEELRSRMKITHSTVINLAARGGDVVKTVRDFIASTHETPSRKLDMQLRALRIGRALLNADVLVRTEEDGRVRFELAEDFGPQFALNQPLSPFALAALELFDPEADDWADNVLSVIEATTEVPYHVLRGQLDRLKGEEIQALKSEGVPYDERMAIIDEMELPRPNGDVLDEAFEAFTEHAPWLREIGIEPKAVVADMISQAMNFSQFVMYYKLARVEGGLLRYLTDVYRALVQTVPEDLVTEPLQNIIDWLGDLVLRVDSSLVQEWEALRRAGAEETDTLPLEHAARKLTDDERAFTILVRNALFHRVLLAERAAYRALGELDGEDGWDHRQWEDAIEAFYDEYGDLGVGADARSAAFVHIRRDGRTWMVDQILDDPEGDRDWAIRAQVDLDASDDLGEPAVTIIDVAPRSEMES</sequence>
<keyword evidence="9" id="KW-1185">Reference proteome</keyword>
<evidence type="ECO:0000313" key="9">
    <source>
        <dbReference type="Proteomes" id="UP000243589"/>
    </source>
</evidence>
<keyword evidence="1" id="KW-0547">Nucleotide-binding</keyword>
<dbReference type="CDD" id="cd17921">
    <property type="entry name" value="DEXHc_Ski2"/>
    <property type="match status" value="1"/>
</dbReference>
<protein>
    <submittedName>
        <fullName evidence="8">Ski2-like helicase</fullName>
    </submittedName>
</protein>
<evidence type="ECO:0000256" key="2">
    <source>
        <dbReference type="ARBA" id="ARBA00022801"/>
    </source>
</evidence>
<evidence type="ECO:0000256" key="4">
    <source>
        <dbReference type="ARBA" id="ARBA00022840"/>
    </source>
</evidence>
<evidence type="ECO:0000259" key="7">
    <source>
        <dbReference type="PROSITE" id="PS51194"/>
    </source>
</evidence>
<comment type="caution">
    <text evidence="8">The sequence shown here is derived from an EMBL/GenBank/DDBJ whole genome shotgun (WGS) entry which is preliminary data.</text>
</comment>
<gene>
    <name evidence="8" type="ORF">Bravens_01167</name>
</gene>
<evidence type="ECO:0000259" key="6">
    <source>
        <dbReference type="PROSITE" id="PS51192"/>
    </source>
</evidence>
<dbReference type="Pfam" id="PF12029">
    <property type="entry name" value="DUF3516"/>
    <property type="match status" value="1"/>
</dbReference>
<dbReference type="GO" id="GO:0003676">
    <property type="term" value="F:nucleic acid binding"/>
    <property type="evidence" value="ECO:0007669"/>
    <property type="project" value="InterPro"/>
</dbReference>
<dbReference type="SMART" id="SM00490">
    <property type="entry name" value="HELICc"/>
    <property type="match status" value="1"/>
</dbReference>
<feature type="region of interest" description="Disordered" evidence="5">
    <location>
        <begin position="386"/>
        <end position="411"/>
    </location>
</feature>
<dbReference type="PATRIC" id="fig|479117.4.peg.1163"/>
<dbReference type="InterPro" id="IPR021904">
    <property type="entry name" value="DUF3516"/>
</dbReference>
<dbReference type="GO" id="GO:0016787">
    <property type="term" value="F:hydrolase activity"/>
    <property type="evidence" value="ECO:0007669"/>
    <property type="project" value="UniProtKB-KW"/>
</dbReference>
<dbReference type="InterPro" id="IPR050699">
    <property type="entry name" value="RNA-DNA_Helicase"/>
</dbReference>
<dbReference type="PROSITE" id="PS51192">
    <property type="entry name" value="HELICASE_ATP_BIND_1"/>
    <property type="match status" value="1"/>
</dbReference>
<dbReference type="InterPro" id="IPR027417">
    <property type="entry name" value="P-loop_NTPase"/>
</dbReference>
<dbReference type="EMBL" id="LQQC01000010">
    <property type="protein sequence ID" value="KXZ58130.1"/>
    <property type="molecule type" value="Genomic_DNA"/>
</dbReference>
<proteinExistence type="predicted"/>
<dbReference type="InterPro" id="IPR011545">
    <property type="entry name" value="DEAD/DEAH_box_helicase_dom"/>
</dbReference>
<dbReference type="RefSeq" id="WP_062021247.1">
    <property type="nucleotide sequence ID" value="NZ_LQQC01000010.1"/>
</dbReference>
<evidence type="ECO:0000256" key="1">
    <source>
        <dbReference type="ARBA" id="ARBA00022741"/>
    </source>
</evidence>
<dbReference type="SUPFAM" id="SSF52540">
    <property type="entry name" value="P-loop containing nucleoside triphosphate hydrolases"/>
    <property type="match status" value="1"/>
</dbReference>
<keyword evidence="2" id="KW-0378">Hydrolase</keyword>
<dbReference type="GO" id="GO:0004386">
    <property type="term" value="F:helicase activity"/>
    <property type="evidence" value="ECO:0007669"/>
    <property type="project" value="UniProtKB-KW"/>
</dbReference>
<dbReference type="GO" id="GO:0005524">
    <property type="term" value="F:ATP binding"/>
    <property type="evidence" value="ECO:0007669"/>
    <property type="project" value="UniProtKB-KW"/>
</dbReference>
<dbReference type="PROSITE" id="PS51194">
    <property type="entry name" value="HELICASE_CTER"/>
    <property type="match status" value="1"/>
</dbReference>